<accession>A0AAX4H468</accession>
<keyword evidence="1" id="KW-0862">Zinc</keyword>
<dbReference type="GO" id="GO:0008270">
    <property type="term" value="F:zinc ion binding"/>
    <property type="evidence" value="ECO:0007669"/>
    <property type="project" value="UniProtKB-UniRule"/>
</dbReference>
<keyword evidence="1" id="KW-0863">Zinc-finger</keyword>
<dbReference type="KEGG" id="asau:88171658"/>
<evidence type="ECO:0000313" key="4">
    <source>
        <dbReference type="EMBL" id="WPK23351.1"/>
    </source>
</evidence>
<proteinExistence type="predicted"/>
<organism evidence="4 5">
    <name type="scientific">Australozyma saopauloensis</name>
    <dbReference type="NCBI Taxonomy" id="291208"/>
    <lineage>
        <taxon>Eukaryota</taxon>
        <taxon>Fungi</taxon>
        <taxon>Dikarya</taxon>
        <taxon>Ascomycota</taxon>
        <taxon>Saccharomycotina</taxon>
        <taxon>Pichiomycetes</taxon>
        <taxon>Metschnikowiaceae</taxon>
        <taxon>Australozyma</taxon>
    </lineage>
</organism>
<gene>
    <name evidence="4" type="ORF">PUMCH_000589</name>
</gene>
<dbReference type="SUPFAM" id="SSF144232">
    <property type="entry name" value="HIT/MYND zinc finger-like"/>
    <property type="match status" value="1"/>
</dbReference>
<name>A0AAX4H468_9ASCO</name>
<dbReference type="PROSITE" id="PS51083">
    <property type="entry name" value="ZF_HIT"/>
    <property type="match status" value="1"/>
</dbReference>
<dbReference type="EMBL" id="CP138894">
    <property type="protein sequence ID" value="WPK23351.1"/>
    <property type="molecule type" value="Genomic_DNA"/>
</dbReference>
<feature type="compositionally biased region" description="Basic and acidic residues" evidence="2">
    <location>
        <begin position="57"/>
        <end position="80"/>
    </location>
</feature>
<dbReference type="Gene3D" id="1.20.1440.260">
    <property type="match status" value="1"/>
</dbReference>
<dbReference type="Gene3D" id="3.30.60.190">
    <property type="match status" value="1"/>
</dbReference>
<evidence type="ECO:0000256" key="1">
    <source>
        <dbReference type="PROSITE-ProRule" id="PRU00453"/>
    </source>
</evidence>
<feature type="region of interest" description="Disordered" evidence="2">
    <location>
        <begin position="40"/>
        <end position="80"/>
    </location>
</feature>
<dbReference type="AlphaFoldDB" id="A0AAX4H468"/>
<sequence>MAGNCSICNQKKANYKCPKCLIGYCSLVCYKDPSHSHEQKELAAKGEPTAVESELQETAKQETEHTESPKDDKAISSPKEKLFERIAQDPQIKSMLSCKSLQVHLAVIVKLLEDSLLTNEPMSENRREIANMRLCELRMGGASQNVLVEEFVQRILHVYNENDREDYN</sequence>
<feature type="domain" description="HIT-type" evidence="3">
    <location>
        <begin position="5"/>
        <end position="43"/>
    </location>
</feature>
<keyword evidence="5" id="KW-1185">Reference proteome</keyword>
<evidence type="ECO:0000313" key="5">
    <source>
        <dbReference type="Proteomes" id="UP001338582"/>
    </source>
</evidence>
<dbReference type="Pfam" id="PF04438">
    <property type="entry name" value="zf-HIT"/>
    <property type="match status" value="1"/>
</dbReference>
<dbReference type="Proteomes" id="UP001338582">
    <property type="component" value="Chromosome 1"/>
</dbReference>
<dbReference type="InterPro" id="IPR007529">
    <property type="entry name" value="Znf_HIT"/>
</dbReference>
<protein>
    <recommendedName>
        <fullName evidence="3">HIT-type domain-containing protein</fullName>
    </recommendedName>
</protein>
<evidence type="ECO:0000256" key="2">
    <source>
        <dbReference type="SAM" id="MobiDB-lite"/>
    </source>
</evidence>
<dbReference type="GeneID" id="88171658"/>
<dbReference type="RefSeq" id="XP_062875738.1">
    <property type="nucleotide sequence ID" value="XM_063019668.1"/>
</dbReference>
<evidence type="ECO:0000259" key="3">
    <source>
        <dbReference type="PROSITE" id="PS51083"/>
    </source>
</evidence>
<dbReference type="CDD" id="cd23024">
    <property type="entry name" value="zf-HIT_ZNHIT2-3"/>
    <property type="match status" value="1"/>
</dbReference>
<reference evidence="4 5" key="1">
    <citation type="submission" date="2023-10" db="EMBL/GenBank/DDBJ databases">
        <title>Draft Genome Sequence of Candida saopaulonensis from a very Premature Infant with Sepsis.</title>
        <authorList>
            <person name="Ning Y."/>
            <person name="Dai R."/>
            <person name="Xiao M."/>
            <person name="Xu Y."/>
            <person name="Yan Q."/>
            <person name="Zhang L."/>
        </authorList>
    </citation>
    <scope>NUCLEOTIDE SEQUENCE [LARGE SCALE GENOMIC DNA]</scope>
    <source>
        <strain evidence="4 5">19XY460</strain>
    </source>
</reference>
<keyword evidence="1" id="KW-0479">Metal-binding</keyword>